<reference evidence="2 3" key="1">
    <citation type="journal article" date="2007" name="Science">
        <title>Sea anemone genome reveals ancestral eumetazoan gene repertoire and genomic organization.</title>
        <authorList>
            <person name="Putnam N.H."/>
            <person name="Srivastava M."/>
            <person name="Hellsten U."/>
            <person name="Dirks B."/>
            <person name="Chapman J."/>
            <person name="Salamov A."/>
            <person name="Terry A."/>
            <person name="Shapiro H."/>
            <person name="Lindquist E."/>
            <person name="Kapitonov V.V."/>
            <person name="Jurka J."/>
            <person name="Genikhovich G."/>
            <person name="Grigoriev I.V."/>
            <person name="Lucas S.M."/>
            <person name="Steele R.E."/>
            <person name="Finnerty J.R."/>
            <person name="Technau U."/>
            <person name="Martindale M.Q."/>
            <person name="Rokhsar D.S."/>
        </authorList>
    </citation>
    <scope>NUCLEOTIDE SEQUENCE [LARGE SCALE GENOMIC DNA]</scope>
    <source>
        <strain evidence="3">CH2 X CH6</strain>
    </source>
</reference>
<dbReference type="Proteomes" id="UP000001593">
    <property type="component" value="Unassembled WGS sequence"/>
</dbReference>
<dbReference type="HOGENOM" id="CLU_1476846_0_0_1"/>
<dbReference type="AlphaFoldDB" id="A7RLZ2"/>
<evidence type="ECO:0000256" key="1">
    <source>
        <dbReference type="SAM" id="Phobius"/>
    </source>
</evidence>
<keyword evidence="1" id="KW-0812">Transmembrane</keyword>
<keyword evidence="3" id="KW-1185">Reference proteome</keyword>
<name>A7RLZ2_NEMVE</name>
<sequence>MNLARSASPPDGARYGERQRHVQVFHEFCPCSFRPRKMRLSWSLISCFEIAVLSLAMIVYFFISRTTLQNIIPENQNSTKTVVINELSEWMLRLYASSIVTQITLLICGMTFGDVNSRKIIYWGLLVGNILSVAIYSAFVHSMSTWNAANIAYVTLPSMFGFLKIVVLVLNPVWWVWKTSPFV</sequence>
<accession>A7RLZ2</accession>
<feature type="transmembrane region" description="Helical" evidence="1">
    <location>
        <begin position="120"/>
        <end position="139"/>
    </location>
</feature>
<proteinExistence type="predicted"/>
<gene>
    <name evidence="2" type="ORF">NEMVEDRAFT_v1g239249</name>
</gene>
<protein>
    <submittedName>
        <fullName evidence="2">Uncharacterized protein</fullName>
    </submittedName>
</protein>
<keyword evidence="1" id="KW-1133">Transmembrane helix</keyword>
<feature type="transmembrane region" description="Helical" evidence="1">
    <location>
        <begin position="94"/>
        <end position="113"/>
    </location>
</feature>
<evidence type="ECO:0000313" key="3">
    <source>
        <dbReference type="Proteomes" id="UP000001593"/>
    </source>
</evidence>
<dbReference type="OMA" id="RKIIYWG"/>
<feature type="transmembrane region" description="Helical" evidence="1">
    <location>
        <begin position="42"/>
        <end position="63"/>
    </location>
</feature>
<organism evidence="2 3">
    <name type="scientific">Nematostella vectensis</name>
    <name type="common">Starlet sea anemone</name>
    <dbReference type="NCBI Taxonomy" id="45351"/>
    <lineage>
        <taxon>Eukaryota</taxon>
        <taxon>Metazoa</taxon>
        <taxon>Cnidaria</taxon>
        <taxon>Anthozoa</taxon>
        <taxon>Hexacorallia</taxon>
        <taxon>Actiniaria</taxon>
        <taxon>Edwardsiidae</taxon>
        <taxon>Nematostella</taxon>
    </lineage>
</organism>
<dbReference type="EMBL" id="DS469519">
    <property type="protein sequence ID" value="EDO47509.1"/>
    <property type="molecule type" value="Genomic_DNA"/>
</dbReference>
<keyword evidence="1" id="KW-0472">Membrane</keyword>
<dbReference type="InParanoid" id="A7RLZ2"/>
<feature type="transmembrane region" description="Helical" evidence="1">
    <location>
        <begin position="151"/>
        <end position="177"/>
    </location>
</feature>
<evidence type="ECO:0000313" key="2">
    <source>
        <dbReference type="EMBL" id="EDO47509.1"/>
    </source>
</evidence>